<protein>
    <recommendedName>
        <fullName evidence="2">site-specific DNA-methyltransferase (adenine-specific)</fullName>
        <ecNumber evidence="2">2.1.1.72</ecNumber>
    </recommendedName>
</protein>
<dbReference type="InterPro" id="IPR029063">
    <property type="entry name" value="SAM-dependent_MTases_sf"/>
</dbReference>
<dbReference type="EMBL" id="PGCK01000019">
    <property type="protein sequence ID" value="MCD1296364.1"/>
    <property type="molecule type" value="Genomic_DNA"/>
</dbReference>
<keyword evidence="5" id="KW-0949">S-adenosyl-L-methionine</keyword>
<dbReference type="GO" id="GO:0032259">
    <property type="term" value="P:methylation"/>
    <property type="evidence" value="ECO:0007669"/>
    <property type="project" value="UniProtKB-KW"/>
</dbReference>
<evidence type="ECO:0000256" key="2">
    <source>
        <dbReference type="ARBA" id="ARBA00011900"/>
    </source>
</evidence>
<dbReference type="InterPro" id="IPR023095">
    <property type="entry name" value="Ade_MeTrfase_dom_2"/>
</dbReference>
<dbReference type="Proteomes" id="UP001320159">
    <property type="component" value="Unassembled WGS sequence"/>
</dbReference>
<name>A0AAP2RFC9_9EURY</name>
<dbReference type="Pfam" id="PF02086">
    <property type="entry name" value="MethyltransfD12"/>
    <property type="match status" value="1"/>
</dbReference>
<reference evidence="7 8" key="1">
    <citation type="submission" date="2017-11" db="EMBL/GenBank/DDBJ databases">
        <title>Isolation and Characterization of Family Methanocellaceae Species from Potential Methane Hydrate Area Offshore Southwestern Taiwan.</title>
        <authorList>
            <person name="Zhang W.-L."/>
            <person name="Chen W.-C."/>
            <person name="Lai M.-C."/>
            <person name="Chen S.-C."/>
        </authorList>
    </citation>
    <scope>NUCLEOTIDE SEQUENCE [LARGE SCALE GENOMIC DNA]</scope>
    <source>
        <strain evidence="7 8">CWC-04</strain>
    </source>
</reference>
<dbReference type="PRINTS" id="PR00505">
    <property type="entry name" value="D12N6MTFRASE"/>
</dbReference>
<keyword evidence="8" id="KW-1185">Reference proteome</keyword>
<organism evidence="7 8">
    <name type="scientific">Methanooceanicella nereidis</name>
    <dbReference type="NCBI Taxonomy" id="2052831"/>
    <lineage>
        <taxon>Archaea</taxon>
        <taxon>Methanobacteriati</taxon>
        <taxon>Methanobacteriota</taxon>
        <taxon>Stenosarchaea group</taxon>
        <taxon>Methanomicrobia</taxon>
        <taxon>Methanocellales</taxon>
        <taxon>Methanocellaceae</taxon>
        <taxon>Methanooceanicella</taxon>
    </lineage>
</organism>
<dbReference type="Gene3D" id="3.40.50.150">
    <property type="entry name" value="Vaccinia Virus protein VP39"/>
    <property type="match status" value="1"/>
</dbReference>
<evidence type="ECO:0000313" key="7">
    <source>
        <dbReference type="EMBL" id="MCD1296364.1"/>
    </source>
</evidence>
<evidence type="ECO:0000256" key="4">
    <source>
        <dbReference type="ARBA" id="ARBA00022679"/>
    </source>
</evidence>
<comment type="similarity">
    <text evidence="1">Belongs to the N(4)/N(6)-methyltransferase family.</text>
</comment>
<dbReference type="GO" id="GO:0009007">
    <property type="term" value="F:site-specific DNA-methyltransferase (adenine-specific) activity"/>
    <property type="evidence" value="ECO:0007669"/>
    <property type="project" value="UniProtKB-EC"/>
</dbReference>
<dbReference type="GO" id="GO:0009307">
    <property type="term" value="P:DNA restriction-modification system"/>
    <property type="evidence" value="ECO:0007669"/>
    <property type="project" value="InterPro"/>
</dbReference>
<accession>A0AAP2RFC9</accession>
<evidence type="ECO:0000256" key="5">
    <source>
        <dbReference type="ARBA" id="ARBA00022691"/>
    </source>
</evidence>
<gene>
    <name evidence="7" type="ORF">CUJ83_15285</name>
</gene>
<dbReference type="Gene3D" id="1.10.1020.10">
    <property type="entry name" value="Adenine-specific Methyltransferase, Domain 2"/>
    <property type="match status" value="1"/>
</dbReference>
<dbReference type="AlphaFoldDB" id="A0AAP2RFC9"/>
<sequence length="355" mass="41490">MQTRLFGEGLSYDHEPAFPSTRFQGSKLKIVDWIWEYVKDMEFDTALDAFGGTGSVAYLLKQKGKTVTYNDDLKFNWHIGKALIENSGVRLSKDDIDLILSEHQDMKYPLFIQDTFKGIYYTDDENRWLDIVTSNINLIGDEYKKALAYFALFQACIIKRPFNLFHRNNLYVRTSDVKRSFGNKVTWDTPFEEHYLKFVEEANRAVFSNCRRNKAINCDVFDIEGSFDLVYIDTPYVSSKGVGVDYFGFYHFLEGLVNYDKWGEMIDNSSRHKRLKRKESVWTDKNRINAAFEKLFEKFQDSIIVVSYRSDGIPSINELKSMMKKHKGDVIELERKSYKYVLSNNNSEEVLLIGK</sequence>
<dbReference type="SUPFAM" id="SSF53335">
    <property type="entry name" value="S-adenosyl-L-methionine-dependent methyltransferases"/>
    <property type="match status" value="1"/>
</dbReference>
<evidence type="ECO:0000256" key="6">
    <source>
        <dbReference type="ARBA" id="ARBA00047942"/>
    </source>
</evidence>
<comment type="catalytic activity">
    <reaction evidence="6">
        <text>a 2'-deoxyadenosine in DNA + S-adenosyl-L-methionine = an N(6)-methyl-2'-deoxyadenosine in DNA + S-adenosyl-L-homocysteine + H(+)</text>
        <dbReference type="Rhea" id="RHEA:15197"/>
        <dbReference type="Rhea" id="RHEA-COMP:12418"/>
        <dbReference type="Rhea" id="RHEA-COMP:12419"/>
        <dbReference type="ChEBI" id="CHEBI:15378"/>
        <dbReference type="ChEBI" id="CHEBI:57856"/>
        <dbReference type="ChEBI" id="CHEBI:59789"/>
        <dbReference type="ChEBI" id="CHEBI:90615"/>
        <dbReference type="ChEBI" id="CHEBI:90616"/>
        <dbReference type="EC" id="2.1.1.72"/>
    </reaction>
</comment>
<evidence type="ECO:0000313" key="8">
    <source>
        <dbReference type="Proteomes" id="UP001320159"/>
    </source>
</evidence>
<keyword evidence="4" id="KW-0808">Transferase</keyword>
<keyword evidence="3 7" id="KW-0489">Methyltransferase</keyword>
<evidence type="ECO:0000256" key="3">
    <source>
        <dbReference type="ARBA" id="ARBA00022603"/>
    </source>
</evidence>
<dbReference type="EC" id="2.1.1.72" evidence="2"/>
<evidence type="ECO:0000256" key="1">
    <source>
        <dbReference type="ARBA" id="ARBA00006594"/>
    </source>
</evidence>
<comment type="caution">
    <text evidence="7">The sequence shown here is derived from an EMBL/GenBank/DDBJ whole genome shotgun (WGS) entry which is preliminary data.</text>
</comment>
<proteinExistence type="inferred from homology"/>
<dbReference type="InterPro" id="IPR012327">
    <property type="entry name" value="MeTrfase_D12"/>
</dbReference>
<dbReference type="RefSeq" id="WP_230743365.1">
    <property type="nucleotide sequence ID" value="NZ_PGCK01000019.1"/>
</dbReference>